<sequence length="162" mass="18546">LSQIQQGIHKDEFDGIHPDLLNRYYGIHGRPDHCDYGQTGAGHPEDDTQEAEDIAADQNVHIRHDPIEVPEDACPPSLRSREEMARFRDILQELQRMEVVPSGLGVSEQEWGNDGYPDIEVIKSGRGGKELHVQLPFVIWWPRAVRWAQGLELMCRMTMDDH</sequence>
<protein>
    <submittedName>
        <fullName evidence="1">Uncharacterized protein</fullName>
    </submittedName>
</protein>
<dbReference type="Proteomes" id="UP000294933">
    <property type="component" value="Unassembled WGS sequence"/>
</dbReference>
<dbReference type="VEuPathDB" id="FungiDB:BD410DRAFT_709365"/>
<proteinExistence type="predicted"/>
<dbReference type="AlphaFoldDB" id="A0A4R5XIB4"/>
<name>A0A4R5XIB4_9AGAM</name>
<dbReference type="STRING" id="50990.A0A4R5XIB4"/>
<evidence type="ECO:0000313" key="1">
    <source>
        <dbReference type="EMBL" id="TDL30236.1"/>
    </source>
</evidence>
<gene>
    <name evidence="1" type="ORF">BD410DRAFT_709365</name>
</gene>
<evidence type="ECO:0000313" key="2">
    <source>
        <dbReference type="Proteomes" id="UP000294933"/>
    </source>
</evidence>
<organism evidence="1 2">
    <name type="scientific">Rickenella mellea</name>
    <dbReference type="NCBI Taxonomy" id="50990"/>
    <lineage>
        <taxon>Eukaryota</taxon>
        <taxon>Fungi</taxon>
        <taxon>Dikarya</taxon>
        <taxon>Basidiomycota</taxon>
        <taxon>Agaricomycotina</taxon>
        <taxon>Agaricomycetes</taxon>
        <taxon>Hymenochaetales</taxon>
        <taxon>Rickenellaceae</taxon>
        <taxon>Rickenella</taxon>
    </lineage>
</organism>
<keyword evidence="2" id="KW-1185">Reference proteome</keyword>
<accession>A0A4R5XIB4</accession>
<reference evidence="1 2" key="1">
    <citation type="submission" date="2018-06" db="EMBL/GenBank/DDBJ databases">
        <title>A transcriptomic atlas of mushroom development highlights an independent origin of complex multicellularity.</title>
        <authorList>
            <consortium name="DOE Joint Genome Institute"/>
            <person name="Krizsan K."/>
            <person name="Almasi E."/>
            <person name="Merenyi Z."/>
            <person name="Sahu N."/>
            <person name="Viragh M."/>
            <person name="Koszo T."/>
            <person name="Mondo S."/>
            <person name="Kiss B."/>
            <person name="Balint B."/>
            <person name="Kues U."/>
            <person name="Barry K."/>
            <person name="Hegedus J.C."/>
            <person name="Henrissat B."/>
            <person name="Johnson J."/>
            <person name="Lipzen A."/>
            <person name="Ohm R."/>
            <person name="Nagy I."/>
            <person name="Pangilinan J."/>
            <person name="Yan J."/>
            <person name="Xiong Y."/>
            <person name="Grigoriev I.V."/>
            <person name="Hibbett D.S."/>
            <person name="Nagy L.G."/>
        </authorList>
    </citation>
    <scope>NUCLEOTIDE SEQUENCE [LARGE SCALE GENOMIC DNA]</scope>
    <source>
        <strain evidence="1 2">SZMC22713</strain>
    </source>
</reference>
<dbReference type="OrthoDB" id="3353107at2759"/>
<feature type="non-terminal residue" evidence="1">
    <location>
        <position position="1"/>
    </location>
</feature>
<dbReference type="EMBL" id="ML170156">
    <property type="protein sequence ID" value="TDL30236.1"/>
    <property type="molecule type" value="Genomic_DNA"/>
</dbReference>